<dbReference type="Gene3D" id="3.40.640.10">
    <property type="entry name" value="Type I PLP-dependent aspartate aminotransferase-like (Major domain)"/>
    <property type="match status" value="1"/>
</dbReference>
<dbReference type="OrthoDB" id="5978656at2759"/>
<comment type="caution">
    <text evidence="4">The sequence shown here is derived from an EMBL/GenBank/DDBJ whole genome shotgun (WGS) entry which is preliminary data.</text>
</comment>
<dbReference type="PROSITE" id="PS51409">
    <property type="entry name" value="ARGINASE_2"/>
    <property type="match status" value="1"/>
</dbReference>
<dbReference type="PANTHER" id="PTHR43092">
    <property type="entry name" value="L-CYSTEINE DESULFHYDRASE"/>
    <property type="match status" value="1"/>
</dbReference>
<dbReference type="InterPro" id="IPR015421">
    <property type="entry name" value="PyrdxlP-dep_Trfase_major"/>
</dbReference>
<proteinExistence type="inferred from homology"/>
<dbReference type="Pfam" id="PF00266">
    <property type="entry name" value="Aminotran_5"/>
    <property type="match status" value="1"/>
</dbReference>
<evidence type="ECO:0000313" key="4">
    <source>
        <dbReference type="EMBL" id="KAF7337729.1"/>
    </source>
</evidence>
<protein>
    <submittedName>
        <fullName evidence="4">Arginase/deacetylase</fullName>
    </submittedName>
</protein>
<evidence type="ECO:0000256" key="1">
    <source>
        <dbReference type="ARBA" id="ARBA00022898"/>
    </source>
</evidence>
<organism evidence="4 5">
    <name type="scientific">Mycena sanguinolenta</name>
    <dbReference type="NCBI Taxonomy" id="230812"/>
    <lineage>
        <taxon>Eukaryota</taxon>
        <taxon>Fungi</taxon>
        <taxon>Dikarya</taxon>
        <taxon>Basidiomycota</taxon>
        <taxon>Agaricomycotina</taxon>
        <taxon>Agaricomycetes</taxon>
        <taxon>Agaricomycetidae</taxon>
        <taxon>Agaricales</taxon>
        <taxon>Marasmiineae</taxon>
        <taxon>Mycenaceae</taxon>
        <taxon>Mycena</taxon>
    </lineage>
</organism>
<gene>
    <name evidence="4" type="ORF">MSAN_02246500</name>
</gene>
<evidence type="ECO:0000313" key="5">
    <source>
        <dbReference type="Proteomes" id="UP000623467"/>
    </source>
</evidence>
<dbReference type="EMBL" id="JACAZH010000033">
    <property type="protein sequence ID" value="KAF7337729.1"/>
    <property type="molecule type" value="Genomic_DNA"/>
</dbReference>
<comment type="similarity">
    <text evidence="2">Belongs to the arginase family.</text>
</comment>
<dbReference type="SUPFAM" id="SSF52768">
    <property type="entry name" value="Arginase/deacetylase"/>
    <property type="match status" value="1"/>
</dbReference>
<feature type="domain" description="Aminotransferase class V" evidence="3">
    <location>
        <begin position="160"/>
        <end position="327"/>
    </location>
</feature>
<dbReference type="GO" id="GO:0046872">
    <property type="term" value="F:metal ion binding"/>
    <property type="evidence" value="ECO:0007669"/>
    <property type="project" value="InterPro"/>
</dbReference>
<dbReference type="SUPFAM" id="SSF53383">
    <property type="entry name" value="PLP-dependent transferases"/>
    <property type="match status" value="1"/>
</dbReference>
<evidence type="ECO:0000259" key="3">
    <source>
        <dbReference type="Pfam" id="PF00266"/>
    </source>
</evidence>
<sequence>MASTKMVSWRDKKPPQFGHAMLEYFAFDPGYLNLNNVVEACRAMDVEAETNPDRWMRFTYSPRLTDVRRRIATLIGAKTEGMRSGSERVPWDVDRATQYRMAEGGHHRRVTYGSVVSTAQYLSDTSPHPVISEITQVFPTTPAKIVTQFRDHLRHLARKDGQKVVAIIDAISSVPAIVFPWKEMVQVCKEEGVLSVVDAAHAIGQQTNLELNKADPDFWVSNCHKWLYTKRSCAVLYVPLRNHHLIRSTLPTSAAYVSPSSGNDRKFADLFQWIATIDFVPFLSVGAALDFRQWLGGEEKINAYCRKITIEGSKRLVQILGTTSLDPSGEMTLNMLPLASDLPEAVVIEKTKNKLLLERNIYAMVFFFQDQWWIRCSTQVGDFEKLGKALLEICPEVEQERLDKTVNQRIAEALALSLTQLLSTPTSMNYLLVALYLAILRPPLVCGAGGQPQFPFTEFEAAPQTWLEKYGKQIDQPFSGPLAFSHLPYTRCLEDETELFDIAILGMPFDTGRIQGLGLVLMPFVLAVGVSEKHEVIRCLGETIHMISVAFYHDFDRRRAMNEKFSGVKIVDCGDVPVNPFDNALAVDQMEVAYSTLLSRPTIANSGLKQRLALDGVDHPRIVSLGGDHTIVLPILRALSKKYGPISVIHFDAHLDTWAGYAGGITEQSKVTHGTFFYLAQEEGLMSNTSIHAGIRCKLGGTEDLENDAATGFQLISTDDIDDLGISEIIRRIRERVGSSPVYLSLDIDVIDPGIAPATGTPGETVFVSTFRKTFIIYDPEAGGWTTRELKRIIRGLAGLNFVGADLVEVAPAYDVAEVTAIAAADLVHDFLSMFLSDEPPNSRPRTRRAPASDEL</sequence>
<dbReference type="InterPro" id="IPR015424">
    <property type="entry name" value="PyrdxlP-dep_Trfase"/>
</dbReference>
<keyword evidence="5" id="KW-1185">Reference proteome</keyword>
<dbReference type="Proteomes" id="UP000623467">
    <property type="component" value="Unassembled WGS sequence"/>
</dbReference>
<dbReference type="InterPro" id="IPR023696">
    <property type="entry name" value="Ureohydrolase_dom_sf"/>
</dbReference>
<dbReference type="PANTHER" id="PTHR43092:SF2">
    <property type="entry name" value="HERCYNYLCYSTEINE SULFOXIDE LYASE"/>
    <property type="match status" value="1"/>
</dbReference>
<dbReference type="Gene3D" id="3.40.800.10">
    <property type="entry name" value="Ureohydrolase domain"/>
    <property type="match status" value="1"/>
</dbReference>
<dbReference type="InterPro" id="IPR006035">
    <property type="entry name" value="Ureohydrolase"/>
</dbReference>
<dbReference type="AlphaFoldDB" id="A0A8H6XC23"/>
<accession>A0A8H6XC23</accession>
<evidence type="ECO:0000256" key="2">
    <source>
        <dbReference type="PROSITE-ProRule" id="PRU00742"/>
    </source>
</evidence>
<dbReference type="PRINTS" id="PR00116">
    <property type="entry name" value="ARGINASE"/>
</dbReference>
<dbReference type="InterPro" id="IPR000192">
    <property type="entry name" value="Aminotrans_V_dom"/>
</dbReference>
<reference evidence="4" key="1">
    <citation type="submission" date="2020-05" db="EMBL/GenBank/DDBJ databases">
        <title>Mycena genomes resolve the evolution of fungal bioluminescence.</title>
        <authorList>
            <person name="Tsai I.J."/>
        </authorList>
    </citation>
    <scope>NUCLEOTIDE SEQUENCE</scope>
    <source>
        <strain evidence="4">160909Yilan</strain>
    </source>
</reference>
<keyword evidence="1" id="KW-0663">Pyridoxal phosphate</keyword>
<dbReference type="CDD" id="cd11592">
    <property type="entry name" value="Agmatinase_PAH"/>
    <property type="match status" value="1"/>
</dbReference>
<dbReference type="Pfam" id="PF00491">
    <property type="entry name" value="Arginase"/>
    <property type="match status" value="2"/>
</dbReference>
<name>A0A8H6XC23_9AGAR</name>